<feature type="compositionally biased region" description="Low complexity" evidence="1">
    <location>
        <begin position="395"/>
        <end position="404"/>
    </location>
</feature>
<feature type="compositionally biased region" description="Basic and acidic residues" evidence="1">
    <location>
        <begin position="824"/>
        <end position="835"/>
    </location>
</feature>
<dbReference type="GO" id="GO:0071875">
    <property type="term" value="P:adrenergic receptor signaling pathway"/>
    <property type="evidence" value="ECO:0007669"/>
    <property type="project" value="TreeGrafter"/>
</dbReference>
<dbReference type="EMBL" id="JAFIRN010000005">
    <property type="protein sequence ID" value="KAG5849113.1"/>
    <property type="molecule type" value="Genomic_DNA"/>
</dbReference>
<accession>A0A9D3MMQ8</accession>
<protein>
    <recommendedName>
        <fullName evidence="4">DBB domain-containing protein</fullName>
    </recommendedName>
</protein>
<sequence length="982" mass="105070">MKLNPQQAPLYGECLLTVQLCDEDRFEDEEDVEFYLLFSGTTQRHLTSTLRISHVTLQAICPAHDCCESVRVTLCLAKPGRPVDAVAEEGLQFVQDLAFDMAQFLVSTAGQDDGLEGAMLLDECQIPVRECERLDESLALALRHLTLPQGWSVLGTNLGKDTAPAPQETLLHFAARRGLRRVAVFLLQQPGGREALRVPDKQGAIPASVAKRKGHRHLQQLLTPEEIAPWTTTVPSPKASEGRVVRHHPKLNTYTLSVATTPGSPPPSLQEDVEELRQLIRRHSEKKGAPSTQPQTELQETGQECGDSLGTVTVRAGLDRLQQDCLHIAEQRPEEEEARHVDRPSQTGPGGGSPDLSSPSCEERQQEADTAEALISAAQGPAETARKERGGAGGETAAQTAGMGHAQSQERPEEEEGRGRAQEAEQDGEKAPEAPSDGERERGSESERALSRTVLAQSGREDGREMQDVEAGPERPCDADPRPIPRETEPKTDSETKRDCSRENEGDGSEENSTEAPQGGQVDCGEPHSGAVAETGNQEGSSVDVDSPEPDTAPPADDRTACTPQDSVEPKEEKPTPSMEESAVDTCQQESQSSAVHLEYTEPSATKNDITSSSCPQEAGSLEEGAGRGDVSSEELAPSIEEDPLLSISSSMAEPFPLPEVSTVTPPTQEVNSLEEEKIAVPSQMDESITHSDSASHSEGTSQAQQEEEGGAAGIPSSTEPNLPSSANEDVTGVLQQESSPGLPQEEPKSDGFARALEGQGELTQEGEEPELKQETQDTALESNGSDTEPATPSCPQEAVIHIEEPPLPETHIEEKEEEEEENDRALEEKGDGRSTPEPSPEIPESGVTAETASVNGGDLGPESLPEAPEQSTEDTPEQAAVTPSLEAAVEERTENTDGKLAAGEVIDSSAGRDDSTEDDVTVLVSGLETTQEEPDLRSPTAPVNCDPVTPDLAGVISPKDLTRNLTPALERVEEESEESGE</sequence>
<feature type="compositionally biased region" description="Polar residues" evidence="1">
    <location>
        <begin position="716"/>
        <end position="742"/>
    </location>
</feature>
<keyword evidence="3" id="KW-1185">Reference proteome</keyword>
<feature type="compositionally biased region" description="Polar residues" evidence="1">
    <location>
        <begin position="777"/>
        <end position="795"/>
    </location>
</feature>
<dbReference type="GO" id="GO:0015629">
    <property type="term" value="C:actin cytoskeleton"/>
    <property type="evidence" value="ECO:0007669"/>
    <property type="project" value="TreeGrafter"/>
</dbReference>
<feature type="compositionally biased region" description="Basic and acidic residues" evidence="1">
    <location>
        <begin position="801"/>
        <end position="815"/>
    </location>
</feature>
<organism evidence="2 3">
    <name type="scientific">Anguilla anguilla</name>
    <name type="common">European freshwater eel</name>
    <name type="synonym">Muraena anguilla</name>
    <dbReference type="NCBI Taxonomy" id="7936"/>
    <lineage>
        <taxon>Eukaryota</taxon>
        <taxon>Metazoa</taxon>
        <taxon>Chordata</taxon>
        <taxon>Craniata</taxon>
        <taxon>Vertebrata</taxon>
        <taxon>Euteleostomi</taxon>
        <taxon>Actinopterygii</taxon>
        <taxon>Neopterygii</taxon>
        <taxon>Teleostei</taxon>
        <taxon>Anguilliformes</taxon>
        <taxon>Anguillidae</taxon>
        <taxon>Anguilla</taxon>
    </lineage>
</organism>
<feature type="compositionally biased region" description="Polar residues" evidence="1">
    <location>
        <begin position="585"/>
        <end position="595"/>
    </location>
</feature>
<name>A0A9D3MMQ8_ANGAN</name>
<evidence type="ECO:0000256" key="1">
    <source>
        <dbReference type="SAM" id="MobiDB-lite"/>
    </source>
</evidence>
<evidence type="ECO:0000313" key="3">
    <source>
        <dbReference type="Proteomes" id="UP001044222"/>
    </source>
</evidence>
<dbReference type="Proteomes" id="UP001044222">
    <property type="component" value="Unassembled WGS sequence"/>
</dbReference>
<comment type="caution">
    <text evidence="2">The sequence shown here is derived from an EMBL/GenBank/DDBJ whole genome shotgun (WGS) entry which is preliminary data.</text>
</comment>
<dbReference type="GO" id="GO:0043123">
    <property type="term" value="P:positive regulation of canonical NF-kappaB signal transduction"/>
    <property type="evidence" value="ECO:0007669"/>
    <property type="project" value="TreeGrafter"/>
</dbReference>
<evidence type="ECO:0008006" key="4">
    <source>
        <dbReference type="Google" id="ProtNLM"/>
    </source>
</evidence>
<feature type="compositionally biased region" description="Polar residues" evidence="1">
    <location>
        <begin position="290"/>
        <end position="302"/>
    </location>
</feature>
<feature type="region of interest" description="Disordered" evidence="1">
    <location>
        <begin position="284"/>
        <end position="304"/>
    </location>
</feature>
<evidence type="ECO:0000313" key="2">
    <source>
        <dbReference type="EMBL" id="KAG5849113.1"/>
    </source>
</evidence>
<dbReference type="PANTHER" id="PTHR13944">
    <property type="entry name" value="AGAP007712-PA"/>
    <property type="match status" value="1"/>
</dbReference>
<feature type="compositionally biased region" description="Basic and acidic residues" evidence="1">
    <location>
        <begin position="417"/>
        <end position="450"/>
    </location>
</feature>
<reference evidence="2" key="1">
    <citation type="submission" date="2021-01" db="EMBL/GenBank/DDBJ databases">
        <title>A chromosome-scale assembly of European eel, Anguilla anguilla.</title>
        <authorList>
            <person name="Henkel C."/>
            <person name="Jong-Raadsen S.A."/>
            <person name="Dufour S."/>
            <person name="Weltzien F.-A."/>
            <person name="Palstra A.P."/>
            <person name="Pelster B."/>
            <person name="Spaink H.P."/>
            <person name="Van Den Thillart G.E."/>
            <person name="Jansen H."/>
            <person name="Zahm M."/>
            <person name="Klopp C."/>
            <person name="Cedric C."/>
            <person name="Louis A."/>
            <person name="Berthelot C."/>
            <person name="Parey E."/>
            <person name="Roest Crollius H."/>
            <person name="Montfort J."/>
            <person name="Robinson-Rechavi M."/>
            <person name="Bucao C."/>
            <person name="Bouchez O."/>
            <person name="Gislard M."/>
            <person name="Lluch J."/>
            <person name="Milhes M."/>
            <person name="Lampietro C."/>
            <person name="Lopez Roques C."/>
            <person name="Donnadieu C."/>
            <person name="Braasch I."/>
            <person name="Desvignes T."/>
            <person name="Postlethwait J."/>
            <person name="Bobe J."/>
            <person name="Guiguen Y."/>
            <person name="Dirks R."/>
        </authorList>
    </citation>
    <scope>NUCLEOTIDE SEQUENCE</scope>
    <source>
        <strain evidence="2">Tag_6206</strain>
        <tissue evidence="2">Liver</tissue>
    </source>
</reference>
<dbReference type="InterPro" id="IPR051632">
    <property type="entry name" value="Rho_GEF"/>
</dbReference>
<feature type="region of interest" description="Disordered" evidence="1">
    <location>
        <begin position="330"/>
        <end position="956"/>
    </location>
</feature>
<feature type="compositionally biased region" description="Polar residues" evidence="1">
    <location>
        <begin position="603"/>
        <end position="616"/>
    </location>
</feature>
<feature type="compositionally biased region" description="Basic and acidic residues" evidence="1">
    <location>
        <begin position="330"/>
        <end position="343"/>
    </location>
</feature>
<feature type="compositionally biased region" description="Polar residues" evidence="1">
    <location>
        <begin position="662"/>
        <end position="672"/>
    </location>
</feature>
<proteinExistence type="predicted"/>
<dbReference type="PANTHER" id="PTHR13944:SF18">
    <property type="entry name" value="A-KINASE ANCHOR PROTEIN 13"/>
    <property type="match status" value="1"/>
</dbReference>
<feature type="compositionally biased region" description="Basic and acidic residues" evidence="1">
    <location>
        <begin position="459"/>
        <end position="505"/>
    </location>
</feature>
<dbReference type="GO" id="GO:0005078">
    <property type="term" value="F:MAP-kinase scaffold activity"/>
    <property type="evidence" value="ECO:0007669"/>
    <property type="project" value="TreeGrafter"/>
</dbReference>
<dbReference type="GO" id="GO:0016020">
    <property type="term" value="C:membrane"/>
    <property type="evidence" value="ECO:0007669"/>
    <property type="project" value="TreeGrafter"/>
</dbReference>
<gene>
    <name evidence="2" type="ORF">ANANG_G00106570</name>
</gene>
<dbReference type="AlphaFoldDB" id="A0A9D3MMQ8"/>
<dbReference type="GO" id="GO:0035023">
    <property type="term" value="P:regulation of Rho protein signal transduction"/>
    <property type="evidence" value="ECO:0007669"/>
    <property type="project" value="TreeGrafter"/>
</dbReference>